<dbReference type="AlphaFoldDB" id="A0A1W0CML0"/>
<evidence type="ECO:0000256" key="4">
    <source>
        <dbReference type="ARBA" id="ARBA00022723"/>
    </source>
</evidence>
<evidence type="ECO:0000256" key="3">
    <source>
        <dbReference type="ARBA" id="ARBA00022448"/>
    </source>
</evidence>
<dbReference type="Proteomes" id="UP000664349">
    <property type="component" value="Unassembled WGS sequence"/>
</dbReference>
<keyword evidence="12" id="KW-1185">Reference proteome</keyword>
<feature type="chain" id="PRO_5010667852" evidence="8">
    <location>
        <begin position="20"/>
        <end position="301"/>
    </location>
</feature>
<proteinExistence type="inferred from homology"/>
<dbReference type="SUPFAM" id="SSF53807">
    <property type="entry name" value="Helical backbone' metal receptor"/>
    <property type="match status" value="1"/>
</dbReference>
<evidence type="ECO:0000313" key="12">
    <source>
        <dbReference type="Proteomes" id="UP000664349"/>
    </source>
</evidence>
<keyword evidence="5 8" id="KW-0732">Signal</keyword>
<sequence>MKKSIMALLLLGLPLSAWAKLPVVASFSIVADMTREIGGDRVEVSSLVGPDQDAHVFQPSPADVKKVAGAKLLVTNGLGMEGWMVRLSKAAHFKGVQVEAGKGIKTREAEDEDHHGHDHGHAGHDHGAIDPHAWHDPKRVLTYIRNIEAGLSQADPAGKQEYARRAAEYAAKVKEMDAWAAKAFAAVPAAKRKMLTSHDAFAYLGERYQLQVLAIQGVSTESEASAKAVARLVRQVRQEKVSAVFMENMTDKRLLEQLSREAKVTIGGKLYADALSGPSGPAPSYLAMFRYNVDTILKSFK</sequence>
<accession>A0A1W0CML0</accession>
<dbReference type="OrthoDB" id="9793396at2"/>
<reference evidence="10 11" key="1">
    <citation type="submission" date="2017-02" db="EMBL/GenBank/DDBJ databases">
        <title>Chromobacterium haemolyticum H5244.</title>
        <authorList>
            <person name="Gulvik C.A."/>
        </authorList>
    </citation>
    <scope>NUCLEOTIDE SEQUENCE [LARGE SCALE GENOMIC DNA]</scope>
    <source>
        <strain evidence="10 11">H5244</strain>
    </source>
</reference>
<dbReference type="PANTHER" id="PTHR42953:SF1">
    <property type="entry name" value="METAL-BINDING PROTEIN HI_0362-RELATED"/>
    <property type="match status" value="1"/>
</dbReference>
<comment type="similarity">
    <text evidence="2 6">Belongs to the bacterial solute-binding protein 9 family.</text>
</comment>
<dbReference type="GO" id="GO:0030313">
    <property type="term" value="C:cell envelope"/>
    <property type="evidence" value="ECO:0007669"/>
    <property type="project" value="UniProtKB-SubCell"/>
</dbReference>
<name>A0A1W0CML0_9NEIS</name>
<dbReference type="InterPro" id="IPR050492">
    <property type="entry name" value="Bact_metal-bind_prot9"/>
</dbReference>
<keyword evidence="3 6" id="KW-0813">Transport</keyword>
<evidence type="ECO:0000256" key="2">
    <source>
        <dbReference type="ARBA" id="ARBA00011028"/>
    </source>
</evidence>
<keyword evidence="4" id="KW-0479">Metal-binding</keyword>
<evidence type="ECO:0000256" key="6">
    <source>
        <dbReference type="RuleBase" id="RU003512"/>
    </source>
</evidence>
<dbReference type="Pfam" id="PF01297">
    <property type="entry name" value="ZnuA"/>
    <property type="match status" value="1"/>
</dbReference>
<dbReference type="Gene3D" id="3.40.50.1980">
    <property type="entry name" value="Nitrogenase molybdenum iron protein domain"/>
    <property type="match status" value="2"/>
</dbReference>
<dbReference type="InterPro" id="IPR006128">
    <property type="entry name" value="Lipoprotein_PsaA-like"/>
</dbReference>
<comment type="subcellular location">
    <subcellularLocation>
        <location evidence="1">Cell envelope</location>
    </subcellularLocation>
</comment>
<dbReference type="GO" id="GO:0007155">
    <property type="term" value="P:cell adhesion"/>
    <property type="evidence" value="ECO:0007669"/>
    <property type="project" value="InterPro"/>
</dbReference>
<dbReference type="GO" id="GO:0046872">
    <property type="term" value="F:metal ion binding"/>
    <property type="evidence" value="ECO:0007669"/>
    <property type="project" value="UniProtKB-KW"/>
</dbReference>
<feature type="region of interest" description="Disordered" evidence="7">
    <location>
        <begin position="106"/>
        <end position="126"/>
    </location>
</feature>
<dbReference type="EMBL" id="MUKV01000025">
    <property type="protein sequence ID" value="OQS35873.1"/>
    <property type="molecule type" value="Genomic_DNA"/>
</dbReference>
<dbReference type="PANTHER" id="PTHR42953">
    <property type="entry name" value="HIGH-AFFINITY ZINC UPTAKE SYSTEM PROTEIN ZNUA-RELATED"/>
    <property type="match status" value="1"/>
</dbReference>
<feature type="signal peptide" evidence="8">
    <location>
        <begin position="1"/>
        <end position="19"/>
    </location>
</feature>
<dbReference type="GO" id="GO:0030001">
    <property type="term" value="P:metal ion transport"/>
    <property type="evidence" value="ECO:0007669"/>
    <property type="project" value="InterPro"/>
</dbReference>
<evidence type="ECO:0000256" key="7">
    <source>
        <dbReference type="SAM" id="MobiDB-lite"/>
    </source>
</evidence>
<reference evidence="9 12" key="2">
    <citation type="submission" date="2021-03" db="EMBL/GenBank/DDBJ databases">
        <title>First Case of infection caused by Chromobacterium haemolyticum derived from water in China.</title>
        <authorList>
            <person name="Chen J."/>
            <person name="Liu C."/>
        </authorList>
    </citation>
    <scope>NUCLEOTIDE SEQUENCE [LARGE SCALE GENOMIC DNA]</scope>
    <source>
        <strain evidence="9 12">WJ-5</strain>
    </source>
</reference>
<protein>
    <submittedName>
        <fullName evidence="10">Metal ABC transporter substrate-binding protein</fullName>
    </submittedName>
    <submittedName>
        <fullName evidence="9">Zinc ABC transporter substrate-binding protein</fullName>
    </submittedName>
</protein>
<dbReference type="InterPro" id="IPR006127">
    <property type="entry name" value="ZnuA-like"/>
</dbReference>
<dbReference type="InterPro" id="IPR006129">
    <property type="entry name" value="AdhesinB"/>
</dbReference>
<dbReference type="RefSeq" id="WP_019101171.1">
    <property type="nucleotide sequence ID" value="NZ_AP019312.1"/>
</dbReference>
<evidence type="ECO:0000313" key="9">
    <source>
        <dbReference type="EMBL" id="MBO0417917.1"/>
    </source>
</evidence>
<organism evidence="10 11">
    <name type="scientific">Chromobacterium haemolyticum</name>
    <dbReference type="NCBI Taxonomy" id="394935"/>
    <lineage>
        <taxon>Bacteria</taxon>
        <taxon>Pseudomonadati</taxon>
        <taxon>Pseudomonadota</taxon>
        <taxon>Betaproteobacteria</taxon>
        <taxon>Neisseriales</taxon>
        <taxon>Chromobacteriaceae</taxon>
        <taxon>Chromobacterium</taxon>
    </lineage>
</organism>
<comment type="caution">
    <text evidence="10">The sequence shown here is derived from an EMBL/GenBank/DDBJ whole genome shotgun (WGS) entry which is preliminary data.</text>
</comment>
<evidence type="ECO:0000313" key="11">
    <source>
        <dbReference type="Proteomes" id="UP000192721"/>
    </source>
</evidence>
<dbReference type="EMBL" id="JAFLRD010000022">
    <property type="protein sequence ID" value="MBO0417917.1"/>
    <property type="molecule type" value="Genomic_DNA"/>
</dbReference>
<evidence type="ECO:0000313" key="10">
    <source>
        <dbReference type="EMBL" id="OQS35873.1"/>
    </source>
</evidence>
<evidence type="ECO:0000256" key="5">
    <source>
        <dbReference type="ARBA" id="ARBA00022729"/>
    </source>
</evidence>
<dbReference type="Proteomes" id="UP000192721">
    <property type="component" value="Unassembled WGS sequence"/>
</dbReference>
<dbReference type="PRINTS" id="PR00690">
    <property type="entry name" value="ADHESNFAMILY"/>
</dbReference>
<gene>
    <name evidence="10" type="ORF">B0T45_16845</name>
    <name evidence="9" type="ORF">J1C50_20635</name>
</gene>
<dbReference type="GeneID" id="58561025"/>
<dbReference type="PRINTS" id="PR00691">
    <property type="entry name" value="ADHESINB"/>
</dbReference>
<evidence type="ECO:0000256" key="8">
    <source>
        <dbReference type="SAM" id="SignalP"/>
    </source>
</evidence>
<evidence type="ECO:0000256" key="1">
    <source>
        <dbReference type="ARBA" id="ARBA00004196"/>
    </source>
</evidence>